<evidence type="ECO:0000313" key="3">
    <source>
        <dbReference type="Proteomes" id="UP000009049"/>
    </source>
</evidence>
<dbReference type="GO" id="GO:0016758">
    <property type="term" value="F:hexosyltransferase activity"/>
    <property type="evidence" value="ECO:0007669"/>
    <property type="project" value="UniProtKB-ARBA"/>
</dbReference>
<proteinExistence type="predicted"/>
<dbReference type="SUPFAM" id="SSF53448">
    <property type="entry name" value="Nucleotide-diphospho-sugar transferases"/>
    <property type="match status" value="1"/>
</dbReference>
<dbReference type="InterPro" id="IPR029044">
    <property type="entry name" value="Nucleotide-diphossugar_trans"/>
</dbReference>
<dbReference type="Gene3D" id="3.90.550.10">
    <property type="entry name" value="Spore Coat Polysaccharide Biosynthesis Protein SpsA, Chain A"/>
    <property type="match status" value="1"/>
</dbReference>
<dbReference type="Pfam" id="PF00535">
    <property type="entry name" value="Glycos_transf_2"/>
    <property type="match status" value="1"/>
</dbReference>
<dbReference type="CAZy" id="GT2">
    <property type="family name" value="Glycosyltransferase Family 2"/>
</dbReference>
<feature type="domain" description="Glycosyltransferase 2-like" evidence="1">
    <location>
        <begin position="5"/>
        <end position="140"/>
    </location>
</feature>
<dbReference type="PANTHER" id="PTHR22916">
    <property type="entry name" value="GLYCOSYLTRANSFERASE"/>
    <property type="match status" value="1"/>
</dbReference>
<dbReference type="AlphaFoldDB" id="A4CP30"/>
<organism evidence="2 3">
    <name type="scientific">Robiginitalea biformata (strain ATCC BAA-864 / DSM 15991 / KCTC 12146 / HTCC2501)</name>
    <dbReference type="NCBI Taxonomy" id="313596"/>
    <lineage>
        <taxon>Bacteria</taxon>
        <taxon>Pseudomonadati</taxon>
        <taxon>Bacteroidota</taxon>
        <taxon>Flavobacteriia</taxon>
        <taxon>Flavobacteriales</taxon>
        <taxon>Flavobacteriaceae</taxon>
        <taxon>Robiginitalea</taxon>
    </lineage>
</organism>
<keyword evidence="3" id="KW-1185">Reference proteome</keyword>
<reference evidence="2 3" key="1">
    <citation type="journal article" date="2009" name="J. Bacteriol.">
        <title>Complete genome sequence of Robiginitalea biformata HTCC2501.</title>
        <authorList>
            <person name="Oh H.M."/>
            <person name="Giovannoni S.J."/>
            <person name="Lee K."/>
            <person name="Ferriera S."/>
            <person name="Johnson J."/>
            <person name="Cho J.C."/>
        </authorList>
    </citation>
    <scope>NUCLEOTIDE SEQUENCE [LARGE SCALE GENOMIC DNA]</scope>
    <source>
        <strain evidence="3">ATCC BAA-864 / HTCC2501 / KCTC 12146</strain>
    </source>
</reference>
<dbReference type="RefSeq" id="WP_015755435.1">
    <property type="nucleotide sequence ID" value="NC_013222.1"/>
</dbReference>
<accession>A4CP30</accession>
<evidence type="ECO:0000313" key="2">
    <source>
        <dbReference type="EMBL" id="EAR14647.1"/>
    </source>
</evidence>
<dbReference type="KEGG" id="rbi:RB2501_01186"/>
<dbReference type="CDD" id="cd06433">
    <property type="entry name" value="GT_2_WfgS_like"/>
    <property type="match status" value="1"/>
</dbReference>
<dbReference type="HOGENOM" id="CLU_025996_21_1_10"/>
<sequence length="251" mass="28451">MTLTLITATYNSVKTLKSCLDSVAAQDYKDYEHLMIDGASTDGTLEFLEGYRESHPHLRVISEPDAGIYDALNKGVSNARGNIVGFVHSDDMLADSGVLNRIIKCFNNGNPDGVYGDLEYVRQEDPDRVVRHWKSAPLNRDLLQKGWMPPHPTLFLKKSVYDKHGAFDLSYQIAADYDFMLRIFQDTEYAFTYLPGVITKMRVGGASNRSLKNILQKSREDLRAMRANQIAMPFLALGYKNLSKLPQFFRK</sequence>
<dbReference type="InterPro" id="IPR001173">
    <property type="entry name" value="Glyco_trans_2-like"/>
</dbReference>
<dbReference type="STRING" id="313596.RB2501_01186"/>
<dbReference type="eggNOG" id="COG1216">
    <property type="taxonomic scope" value="Bacteria"/>
</dbReference>
<dbReference type="OrthoDB" id="9788101at2"/>
<dbReference type="PANTHER" id="PTHR22916:SF3">
    <property type="entry name" value="UDP-GLCNAC:BETAGAL BETA-1,3-N-ACETYLGLUCOSAMINYLTRANSFERASE-LIKE PROTEIN 1"/>
    <property type="match status" value="1"/>
</dbReference>
<evidence type="ECO:0000259" key="1">
    <source>
        <dbReference type="Pfam" id="PF00535"/>
    </source>
</evidence>
<gene>
    <name evidence="2" type="ordered locus">RB2501_01186</name>
</gene>
<protein>
    <submittedName>
        <fullName evidence="2">Probable glycosyltransferase</fullName>
    </submittedName>
</protein>
<keyword evidence="2" id="KW-0808">Transferase</keyword>
<dbReference type="EMBL" id="CP001712">
    <property type="protein sequence ID" value="EAR14647.1"/>
    <property type="molecule type" value="Genomic_DNA"/>
</dbReference>
<name>A4CP30_ROBBH</name>
<dbReference type="Proteomes" id="UP000009049">
    <property type="component" value="Chromosome"/>
</dbReference>